<dbReference type="Proteomes" id="UP000474718">
    <property type="component" value="Unassembled WGS sequence"/>
</dbReference>
<proteinExistence type="inferred from homology"/>
<dbReference type="EMBL" id="WWVX01000004">
    <property type="protein sequence ID" value="MZL69455.1"/>
    <property type="molecule type" value="Genomic_DNA"/>
</dbReference>
<comment type="pathway">
    <text evidence="3">Amino-acid biosynthesis; L-threonine biosynthesis; L-threonine from L-aspartate: step 5/5.</text>
</comment>
<dbReference type="CDD" id="cd01560">
    <property type="entry name" value="Thr-synth_2"/>
    <property type="match status" value="1"/>
</dbReference>
<gene>
    <name evidence="14" type="ORF">GT747_06705</name>
</gene>
<feature type="domain" description="Threonine synthase N-terminal" evidence="13">
    <location>
        <begin position="5"/>
        <end position="82"/>
    </location>
</feature>
<evidence type="ECO:0000259" key="12">
    <source>
        <dbReference type="Pfam" id="PF00291"/>
    </source>
</evidence>
<comment type="catalytic activity">
    <reaction evidence="10">
        <text>O-phospho-L-homoserine + H2O = L-threonine + phosphate</text>
        <dbReference type="Rhea" id="RHEA:10840"/>
        <dbReference type="ChEBI" id="CHEBI:15377"/>
        <dbReference type="ChEBI" id="CHEBI:43474"/>
        <dbReference type="ChEBI" id="CHEBI:57590"/>
        <dbReference type="ChEBI" id="CHEBI:57926"/>
        <dbReference type="EC" id="4.2.3.1"/>
    </reaction>
</comment>
<dbReference type="InterPro" id="IPR036052">
    <property type="entry name" value="TrpB-like_PALP_sf"/>
</dbReference>
<dbReference type="InterPro" id="IPR029144">
    <property type="entry name" value="Thr_synth_N"/>
</dbReference>
<name>A0ABW9WW54_9FIRM</name>
<evidence type="ECO:0000259" key="13">
    <source>
        <dbReference type="Pfam" id="PF14821"/>
    </source>
</evidence>
<dbReference type="Gene3D" id="3.40.50.1100">
    <property type="match status" value="2"/>
</dbReference>
<comment type="similarity">
    <text evidence="4">Belongs to the threonine synthase family.</text>
</comment>
<feature type="domain" description="Tryptophan synthase beta chain-like PALP" evidence="12">
    <location>
        <begin position="106"/>
        <end position="326"/>
    </location>
</feature>
<keyword evidence="15" id="KW-1185">Reference proteome</keyword>
<dbReference type="InterPro" id="IPR037158">
    <property type="entry name" value="Thr_synth_N_sf"/>
</dbReference>
<evidence type="ECO:0000256" key="4">
    <source>
        <dbReference type="ARBA" id="ARBA00005517"/>
    </source>
</evidence>
<evidence type="ECO:0000256" key="7">
    <source>
        <dbReference type="ARBA" id="ARBA00022605"/>
    </source>
</evidence>
<dbReference type="PANTHER" id="PTHR43515:SF1">
    <property type="entry name" value="THREONINE SYNTHASE-LIKE 1"/>
    <property type="match status" value="1"/>
</dbReference>
<dbReference type="Gene3D" id="3.90.1380.10">
    <property type="entry name" value="Threonine synthase, N-terminal domain"/>
    <property type="match status" value="1"/>
</dbReference>
<evidence type="ECO:0000256" key="10">
    <source>
        <dbReference type="ARBA" id="ARBA00049144"/>
    </source>
</evidence>
<protein>
    <recommendedName>
        <fullName evidence="6 11">Threonine synthase</fullName>
        <ecNumber evidence="5 11">4.2.3.1</ecNumber>
    </recommendedName>
</protein>
<keyword evidence="9" id="KW-0663">Pyridoxal phosphate</keyword>
<dbReference type="Pfam" id="PF00291">
    <property type="entry name" value="PALP"/>
    <property type="match status" value="1"/>
</dbReference>
<comment type="cofactor">
    <cofactor evidence="1">
        <name>pyridoxal 5'-phosphate</name>
        <dbReference type="ChEBI" id="CHEBI:597326"/>
    </cofactor>
</comment>
<dbReference type="EC" id="4.2.3.1" evidence="5 11"/>
<keyword evidence="8" id="KW-0791">Threonine biosynthesis</keyword>
<evidence type="ECO:0000256" key="1">
    <source>
        <dbReference type="ARBA" id="ARBA00001933"/>
    </source>
</evidence>
<sequence length="498" mass="53830">MSRLRYSSTRDSSLQVSSSEAILQGISKDGGLFVPETIPAFAPGELAQLQGSSYQEVASAVLSRYLTDFSQEEIDDCVKKAYGSKFPEGEASLAELKDGLQVLELWHGPTCAFKDMALQMLPQLLTVANKKAGDGKTILILVATSGDTGKAALEGFCDVPGTEIAVFYPQDGVSHMQKRQMVTQAGENVHVCGVDGNFDDCQTGVKRIFTDGRAAAELAAKGMRFSSANSINWGRLAPQIVYYVYAYLEMCRAGKVAMGEPVNFAVPTGNFGNILAAYFAKEMGVPIGKLICASNRNNVLTDFLSEGRYDRNRPFYTTLSPSMDILVSSNLERLLYLLSGRDDGLIGRLYRDLSDTGRFAVKEEMLGRLKESFAAGCADDAETSAAIREVYDRSGYLCDPHTAVAFKVYGEYRAATGDETPTVVVSTASPYKFPASVLEALGGELPGKNDFSILSSLEERSGVAAPAALKALRDKPIRFGDCCMPGEMFGWVKAVLNI</sequence>
<evidence type="ECO:0000313" key="15">
    <source>
        <dbReference type="Proteomes" id="UP000474718"/>
    </source>
</evidence>
<dbReference type="GO" id="GO:0004795">
    <property type="term" value="F:threonine synthase activity"/>
    <property type="evidence" value="ECO:0007669"/>
    <property type="project" value="UniProtKB-EC"/>
</dbReference>
<evidence type="ECO:0000256" key="8">
    <source>
        <dbReference type="ARBA" id="ARBA00022697"/>
    </source>
</evidence>
<dbReference type="NCBIfam" id="TIGR00260">
    <property type="entry name" value="thrC"/>
    <property type="match status" value="1"/>
</dbReference>
<dbReference type="InterPro" id="IPR000634">
    <property type="entry name" value="Ser/Thr_deHydtase_PyrdxlP-BS"/>
</dbReference>
<dbReference type="Pfam" id="PF14821">
    <property type="entry name" value="Thr_synth_N"/>
    <property type="match status" value="1"/>
</dbReference>
<evidence type="ECO:0000256" key="5">
    <source>
        <dbReference type="ARBA" id="ARBA00013028"/>
    </source>
</evidence>
<keyword evidence="7" id="KW-0028">Amino-acid biosynthesis</keyword>
<evidence type="ECO:0000256" key="11">
    <source>
        <dbReference type="NCBIfam" id="TIGR00260"/>
    </source>
</evidence>
<dbReference type="SUPFAM" id="SSF53686">
    <property type="entry name" value="Tryptophan synthase beta subunit-like PLP-dependent enzymes"/>
    <property type="match status" value="1"/>
</dbReference>
<evidence type="ECO:0000256" key="3">
    <source>
        <dbReference type="ARBA" id="ARBA00004979"/>
    </source>
</evidence>
<dbReference type="InterPro" id="IPR004450">
    <property type="entry name" value="Thr_synthase-like"/>
</dbReference>
<keyword evidence="14" id="KW-0456">Lyase</keyword>
<dbReference type="PROSITE" id="PS00165">
    <property type="entry name" value="DEHYDRATASE_SER_THR"/>
    <property type="match status" value="1"/>
</dbReference>
<evidence type="ECO:0000256" key="9">
    <source>
        <dbReference type="ARBA" id="ARBA00022898"/>
    </source>
</evidence>
<comment type="caution">
    <text evidence="14">The sequence shown here is derived from an EMBL/GenBank/DDBJ whole genome shotgun (WGS) entry which is preliminary data.</text>
</comment>
<dbReference type="Pfam" id="PF24857">
    <property type="entry name" value="THR4_C"/>
    <property type="match status" value="1"/>
</dbReference>
<evidence type="ECO:0000256" key="6">
    <source>
        <dbReference type="ARBA" id="ARBA00018679"/>
    </source>
</evidence>
<organism evidence="14 15">
    <name type="scientific">Bittarella massiliensis</name>
    <name type="common">ex Durand et al. 2017</name>
    <dbReference type="NCBI Taxonomy" id="1720313"/>
    <lineage>
        <taxon>Bacteria</taxon>
        <taxon>Bacillati</taxon>
        <taxon>Bacillota</taxon>
        <taxon>Clostridia</taxon>
        <taxon>Eubacteriales</taxon>
        <taxon>Oscillospiraceae</taxon>
        <taxon>Bittarella (ex Durand et al. 2017)</taxon>
    </lineage>
</organism>
<evidence type="ECO:0000313" key="14">
    <source>
        <dbReference type="EMBL" id="MZL69455.1"/>
    </source>
</evidence>
<dbReference type="InterPro" id="IPR001926">
    <property type="entry name" value="TrpB-like_PALP"/>
</dbReference>
<dbReference type="PANTHER" id="PTHR43515">
    <property type="entry name" value="THREONINE SYNTHASE-LIKE 1"/>
    <property type="match status" value="1"/>
</dbReference>
<reference evidence="14 15" key="1">
    <citation type="journal article" date="2019" name="Nat. Med.">
        <title>A library of human gut bacterial isolates paired with longitudinal multiomics data enables mechanistic microbiome research.</title>
        <authorList>
            <person name="Poyet M."/>
            <person name="Groussin M."/>
            <person name="Gibbons S.M."/>
            <person name="Avila-Pacheco J."/>
            <person name="Jiang X."/>
            <person name="Kearney S.M."/>
            <person name="Perrotta A.R."/>
            <person name="Berdy B."/>
            <person name="Zhao S."/>
            <person name="Lieberman T.D."/>
            <person name="Swanson P.K."/>
            <person name="Smith M."/>
            <person name="Roesemann S."/>
            <person name="Alexander J.E."/>
            <person name="Rich S.A."/>
            <person name="Livny J."/>
            <person name="Vlamakis H."/>
            <person name="Clish C."/>
            <person name="Bullock K."/>
            <person name="Deik A."/>
            <person name="Scott J."/>
            <person name="Pierce K.A."/>
            <person name="Xavier R.J."/>
            <person name="Alm E.J."/>
        </authorList>
    </citation>
    <scope>NUCLEOTIDE SEQUENCE [LARGE SCALE GENOMIC DNA]</scope>
    <source>
        <strain evidence="14 15">BIOML-A2</strain>
    </source>
</reference>
<comment type="function">
    <text evidence="2">Catalyzes the gamma-elimination of phosphate from L-phosphohomoserine and the beta-addition of water to produce L-threonine.</text>
</comment>
<evidence type="ECO:0000256" key="2">
    <source>
        <dbReference type="ARBA" id="ARBA00003648"/>
    </source>
</evidence>
<accession>A0ABW9WW54</accession>